<dbReference type="Pfam" id="PF13843">
    <property type="entry name" value="DDE_Tnp_1_7"/>
    <property type="match status" value="1"/>
</dbReference>
<dbReference type="PANTHER" id="PTHR47272">
    <property type="entry name" value="DDE_TNP_1_7 DOMAIN-CONTAINING PROTEIN"/>
    <property type="match status" value="1"/>
</dbReference>
<gene>
    <name evidence="2" type="ORF">g.35537</name>
</gene>
<evidence type="ECO:0000313" key="2">
    <source>
        <dbReference type="EMBL" id="JAS87183.1"/>
    </source>
</evidence>
<proteinExistence type="predicted"/>
<accession>A0A1B6IJU4</accession>
<evidence type="ECO:0000259" key="1">
    <source>
        <dbReference type="Pfam" id="PF13843"/>
    </source>
</evidence>
<reference evidence="2" key="1">
    <citation type="submission" date="2015-11" db="EMBL/GenBank/DDBJ databases">
        <title>De novo transcriptome assembly of four potential Pierce s Disease insect vectors from Arizona vineyards.</title>
        <authorList>
            <person name="Tassone E.E."/>
        </authorList>
    </citation>
    <scope>NUCLEOTIDE SEQUENCE</scope>
</reference>
<dbReference type="AlphaFoldDB" id="A0A1B6IJU4"/>
<organism evidence="2">
    <name type="scientific">Homalodisca liturata</name>
    <dbReference type="NCBI Taxonomy" id="320908"/>
    <lineage>
        <taxon>Eukaryota</taxon>
        <taxon>Metazoa</taxon>
        <taxon>Ecdysozoa</taxon>
        <taxon>Arthropoda</taxon>
        <taxon>Hexapoda</taxon>
        <taxon>Insecta</taxon>
        <taxon>Pterygota</taxon>
        <taxon>Neoptera</taxon>
        <taxon>Paraneoptera</taxon>
        <taxon>Hemiptera</taxon>
        <taxon>Auchenorrhyncha</taxon>
        <taxon>Membracoidea</taxon>
        <taxon>Cicadellidae</taxon>
        <taxon>Cicadellinae</taxon>
        <taxon>Proconiini</taxon>
        <taxon>Homalodisca</taxon>
    </lineage>
</organism>
<feature type="domain" description="PiggyBac transposable element-derived protein" evidence="1">
    <location>
        <begin position="63"/>
        <end position="126"/>
    </location>
</feature>
<dbReference type="InterPro" id="IPR029526">
    <property type="entry name" value="PGBD"/>
</dbReference>
<name>A0A1B6IJU4_9HEMI</name>
<sequence length="178" mass="20893">MIVILPNTWNYIVRILFHLGQRMRSVVYQVMNYLKLMLPNRIFQKVLKYQKIFLKFAQIFKIFSQYRKIQEVITITRPHAISEYTFMGGVDMVDRMIAHYPHGIKSKKWYLRVFVHLLNVSLVNAWLCFTKSVDGKMDLLSFKSFVANALIAKGLCDTKKRGRPSSMSPNNTPTLKKK</sequence>
<dbReference type="EMBL" id="GECU01020523">
    <property type="protein sequence ID" value="JAS87183.1"/>
    <property type="molecule type" value="Transcribed_RNA"/>
</dbReference>
<protein>
    <recommendedName>
        <fullName evidence="1">PiggyBac transposable element-derived protein domain-containing protein</fullName>
    </recommendedName>
</protein>